<dbReference type="Pfam" id="PF02880">
    <property type="entry name" value="PGM_PMM_III"/>
    <property type="match status" value="1"/>
</dbReference>
<dbReference type="EMBL" id="CP047591">
    <property type="protein sequence ID" value="QHI72735.1"/>
    <property type="molecule type" value="Genomic_DNA"/>
</dbReference>
<feature type="domain" description="Alpha-D-phosphohexomutase alpha/beta/alpha" evidence="5">
    <location>
        <begin position="185"/>
        <end position="294"/>
    </location>
</feature>
<proteinExistence type="inferred from homology"/>
<reference evidence="7 8" key="1">
    <citation type="submission" date="2020-01" db="EMBL/GenBank/DDBJ databases">
        <title>Genomic analysis of Aminipila sp. CBA3637.</title>
        <authorList>
            <person name="Kim Y.B."/>
            <person name="Roh S.W."/>
        </authorList>
    </citation>
    <scope>NUCLEOTIDE SEQUENCE [LARGE SCALE GENOMIC DNA]</scope>
    <source>
        <strain evidence="7 8">CBA3637</strain>
    </source>
</reference>
<feature type="domain" description="Alpha-D-phosphohexomutase alpha/beta/alpha" evidence="6">
    <location>
        <begin position="302"/>
        <end position="412"/>
    </location>
</feature>
<dbReference type="PRINTS" id="PR00509">
    <property type="entry name" value="PGMPMM"/>
</dbReference>
<comment type="cofactor">
    <cofactor evidence="1">
        <name>Mg(2+)</name>
        <dbReference type="ChEBI" id="CHEBI:18420"/>
    </cofactor>
</comment>
<dbReference type="FunFam" id="3.40.120.10:FF:000010">
    <property type="entry name" value="phosphomannomutase/phosphoglucomutase isoform X1"/>
    <property type="match status" value="1"/>
</dbReference>
<dbReference type="Pfam" id="PF02878">
    <property type="entry name" value="PGM_PMM_I"/>
    <property type="match status" value="1"/>
</dbReference>
<dbReference type="RefSeq" id="WP_162362502.1">
    <property type="nucleotide sequence ID" value="NZ_CP047591.1"/>
</dbReference>
<dbReference type="KEGG" id="amic:Ami3637_10275"/>
<evidence type="ECO:0000256" key="1">
    <source>
        <dbReference type="ARBA" id="ARBA00001946"/>
    </source>
</evidence>
<evidence type="ECO:0000259" key="4">
    <source>
        <dbReference type="Pfam" id="PF02878"/>
    </source>
</evidence>
<name>A0A6P1MP14_9FIRM</name>
<evidence type="ECO:0000313" key="7">
    <source>
        <dbReference type="EMBL" id="QHI72735.1"/>
    </source>
</evidence>
<dbReference type="InterPro" id="IPR050060">
    <property type="entry name" value="Phosphoglucosamine_mutase"/>
</dbReference>
<evidence type="ECO:0000313" key="8">
    <source>
        <dbReference type="Proteomes" id="UP000463883"/>
    </source>
</evidence>
<evidence type="ECO:0000259" key="5">
    <source>
        <dbReference type="Pfam" id="PF02879"/>
    </source>
</evidence>
<dbReference type="Pfam" id="PF02879">
    <property type="entry name" value="PGM_PMM_II"/>
    <property type="match status" value="1"/>
</dbReference>
<dbReference type="InterPro" id="IPR005845">
    <property type="entry name" value="A-D-PHexomutase_a/b/a-II"/>
</dbReference>
<organism evidence="7 8">
    <name type="scientific">Aminipila terrae</name>
    <dbReference type="NCBI Taxonomy" id="2697030"/>
    <lineage>
        <taxon>Bacteria</taxon>
        <taxon>Bacillati</taxon>
        <taxon>Bacillota</taxon>
        <taxon>Clostridia</taxon>
        <taxon>Peptostreptococcales</taxon>
        <taxon>Anaerovoracaceae</taxon>
        <taxon>Aminipila</taxon>
    </lineage>
</organism>
<dbReference type="SUPFAM" id="SSF53738">
    <property type="entry name" value="Phosphoglucomutase, first 3 domains"/>
    <property type="match status" value="3"/>
</dbReference>
<comment type="similarity">
    <text evidence="2">Belongs to the phosphohexose mutase family.</text>
</comment>
<dbReference type="Gene3D" id="3.30.310.50">
    <property type="entry name" value="Alpha-D-phosphohexomutase, C-terminal domain"/>
    <property type="match status" value="1"/>
</dbReference>
<keyword evidence="8" id="KW-1185">Reference proteome</keyword>
<evidence type="ECO:0000256" key="2">
    <source>
        <dbReference type="ARBA" id="ARBA00010231"/>
    </source>
</evidence>
<dbReference type="Proteomes" id="UP000463883">
    <property type="component" value="Chromosome"/>
</dbReference>
<dbReference type="GO" id="GO:0005975">
    <property type="term" value="P:carbohydrate metabolic process"/>
    <property type="evidence" value="ECO:0007669"/>
    <property type="project" value="InterPro"/>
</dbReference>
<dbReference type="InterPro" id="IPR016055">
    <property type="entry name" value="A-D-PHexomutase_a/b/a-I/II/III"/>
</dbReference>
<dbReference type="AlphaFoldDB" id="A0A6P1MP14"/>
<protein>
    <submittedName>
        <fullName evidence="7">Phosphomannomutase/phosphoglucomutase</fullName>
    </submittedName>
</protein>
<evidence type="ECO:0000256" key="3">
    <source>
        <dbReference type="ARBA" id="ARBA00022553"/>
    </source>
</evidence>
<keyword evidence="3" id="KW-0597">Phosphoprotein</keyword>
<dbReference type="PANTHER" id="PTHR42946:SF1">
    <property type="entry name" value="PHOSPHOGLUCOMUTASE (ALPHA-D-GLUCOSE-1,6-BISPHOSPHATE-DEPENDENT)"/>
    <property type="match status" value="1"/>
</dbReference>
<dbReference type="InterPro" id="IPR005846">
    <property type="entry name" value="A-D-PHexomutase_a/b/a-III"/>
</dbReference>
<dbReference type="InterPro" id="IPR005841">
    <property type="entry name" value="Alpha-D-phosphohexomutase_SF"/>
</dbReference>
<sequence length="545" mass="59533">MMNRDYKKLQNGSDIRGIALTGVDGELPNLGEQEAANLAAGFLLWLSRKTEKEPKQLKIAIGSDPRLSGRDLLHGILHGILPYGVTILNCGLASTPAMFMSTVFPEFNCDGAIMITASHLPFNRNGFKFFDKKGGLDKKDIQQIIACAESDEQLKELGERVNKESTNLVQDEKVYSSMKADLMGAYCDFLKNKIKDGVKHQKCYETPLKGLKIVVDAGNGGGGFYATQVLEPLGADISASQFLDPDGTFPNHAPNPEDKDAMKSVSMQVIESGADLGLIFDTDVDRSSAVDHRGREISRNGIVAMAAALVAEDYPGTTVVTDSITSDQLTVFLENNLGLKHKRFKRGYKNVINEAVKLNAEGTDCQLAIETSGHAALKENHFLDDGAYLATKIVIKAAKLALEGKTLDSLISTLEEPAEALEIRLPITCEDFGTYGDKIIEDLQLWASMKDCARRNEEGNIVPVEEEGCCLCHCGMSTAQPNYEGVRVNFSKEHGDGWCLLRKSLHDPIMPLNIESNKAGGCGQIIEKLRPFLAAYKNLDISKLI</sequence>
<gene>
    <name evidence="7" type="ORF">Ami3637_10275</name>
</gene>
<dbReference type="InterPro" id="IPR005844">
    <property type="entry name" value="A-D-PHexomutase_a/b/a-I"/>
</dbReference>
<feature type="domain" description="Alpha-D-phosphohexomutase alpha/beta/alpha" evidence="4">
    <location>
        <begin position="10"/>
        <end position="153"/>
    </location>
</feature>
<dbReference type="Gene3D" id="3.40.120.10">
    <property type="entry name" value="Alpha-D-Glucose-1,6-Bisphosphate, subunit A, domain 3"/>
    <property type="match status" value="3"/>
</dbReference>
<dbReference type="PANTHER" id="PTHR42946">
    <property type="entry name" value="PHOSPHOHEXOSE MUTASE"/>
    <property type="match status" value="1"/>
</dbReference>
<dbReference type="CDD" id="cd03089">
    <property type="entry name" value="PMM_PGM"/>
    <property type="match status" value="1"/>
</dbReference>
<accession>A0A6P1MP14</accession>
<evidence type="ECO:0000259" key="6">
    <source>
        <dbReference type="Pfam" id="PF02880"/>
    </source>
</evidence>
<dbReference type="GO" id="GO:0004615">
    <property type="term" value="F:phosphomannomutase activity"/>
    <property type="evidence" value="ECO:0007669"/>
    <property type="project" value="TreeGrafter"/>
</dbReference>